<dbReference type="EMBL" id="RBWE01000001">
    <property type="protein sequence ID" value="RKO67719.1"/>
    <property type="molecule type" value="Genomic_DNA"/>
</dbReference>
<evidence type="ECO:0000313" key="1">
    <source>
        <dbReference type="EMBL" id="RKO67719.1"/>
    </source>
</evidence>
<organism evidence="1 2">
    <name type="scientific">Desulfofundulus salinus</name>
    <dbReference type="NCBI Taxonomy" id="2419843"/>
    <lineage>
        <taxon>Bacteria</taxon>
        <taxon>Bacillati</taxon>
        <taxon>Bacillota</taxon>
        <taxon>Clostridia</taxon>
        <taxon>Eubacteriales</taxon>
        <taxon>Peptococcaceae</taxon>
        <taxon>Desulfofundulus</taxon>
    </lineage>
</organism>
<protein>
    <submittedName>
        <fullName evidence="1">Uncharacterized protein</fullName>
    </submittedName>
</protein>
<dbReference type="AlphaFoldDB" id="A0A494WW46"/>
<reference evidence="1 2" key="1">
    <citation type="submission" date="2018-10" db="EMBL/GenBank/DDBJ databases">
        <authorList>
            <person name="Grouzdev D.S."/>
            <person name="Krutkina M.S."/>
            <person name="Tourova T.P."/>
            <person name="Nazina T.N."/>
        </authorList>
    </citation>
    <scope>NUCLEOTIDE SEQUENCE [LARGE SCALE GENOMIC DNA]</scope>
    <source>
        <strain evidence="1 2">435</strain>
    </source>
</reference>
<dbReference type="RefSeq" id="WP_121452122.1">
    <property type="nucleotide sequence ID" value="NZ_RBWE01000001.1"/>
</dbReference>
<proteinExistence type="predicted"/>
<keyword evidence="2" id="KW-1185">Reference proteome</keyword>
<comment type="caution">
    <text evidence="1">The sequence shown here is derived from an EMBL/GenBank/DDBJ whole genome shotgun (WGS) entry which is preliminary data.</text>
</comment>
<sequence>MDRRKKDGLEPPQSFDEAVERIREKIEAPVLSPAQTALWRSGYLKGSDEALALLEQARQDKKEVVPGIGDEM</sequence>
<dbReference type="Proteomes" id="UP000271256">
    <property type="component" value="Unassembled WGS sequence"/>
</dbReference>
<name>A0A494WW46_9FIRM</name>
<evidence type="ECO:0000313" key="2">
    <source>
        <dbReference type="Proteomes" id="UP000271256"/>
    </source>
</evidence>
<gene>
    <name evidence="1" type="ORF">D7024_12675</name>
</gene>
<dbReference type="OrthoDB" id="1808871at2"/>
<accession>A0A494WW46</accession>